<evidence type="ECO:0000256" key="7">
    <source>
        <dbReference type="ARBA" id="ARBA00023004"/>
    </source>
</evidence>
<evidence type="ECO:0000256" key="4">
    <source>
        <dbReference type="ARBA" id="ARBA00022801"/>
    </source>
</evidence>
<proteinExistence type="inferred from homology"/>
<evidence type="ECO:0000256" key="1">
    <source>
        <dbReference type="ARBA" id="ARBA00022485"/>
    </source>
</evidence>
<dbReference type="GO" id="GO:0006281">
    <property type="term" value="P:DNA repair"/>
    <property type="evidence" value="ECO:0007669"/>
    <property type="project" value="TreeGrafter"/>
</dbReference>
<feature type="binding site" evidence="11">
    <location>
        <position position="129"/>
    </location>
    <ligand>
        <name>[4Fe-4S] cluster</name>
        <dbReference type="ChEBI" id="CHEBI:49883"/>
    </ligand>
</feature>
<evidence type="ECO:0000256" key="5">
    <source>
        <dbReference type="ARBA" id="ARBA00022806"/>
    </source>
</evidence>
<dbReference type="SMART" id="SM00491">
    <property type="entry name" value="HELICc2"/>
    <property type="match status" value="1"/>
</dbReference>
<comment type="caution">
    <text evidence="13">The sequence shown here is derived from an EMBL/GenBank/DDBJ whole genome shotgun (WGS) entry which is preliminary data.</text>
</comment>
<keyword evidence="6 11" id="KW-0067">ATP-binding</keyword>
<keyword evidence="4 11" id="KW-0378">Hydrolase</keyword>
<evidence type="ECO:0000256" key="3">
    <source>
        <dbReference type="ARBA" id="ARBA00022741"/>
    </source>
</evidence>
<dbReference type="HOGENOM" id="CLU_012117_4_1_6"/>
<keyword evidence="1 11" id="KW-0004">4Fe-4S</keyword>
<dbReference type="InterPro" id="IPR045028">
    <property type="entry name" value="DinG/Rad3-like"/>
</dbReference>
<keyword evidence="5 11" id="KW-0347">Helicase</keyword>
<evidence type="ECO:0000256" key="6">
    <source>
        <dbReference type="ARBA" id="ARBA00022840"/>
    </source>
</evidence>
<feature type="binding site" evidence="11">
    <location>
        <position position="201"/>
    </location>
    <ligand>
        <name>[4Fe-4S] cluster</name>
        <dbReference type="ChEBI" id="CHEBI:49883"/>
    </ligand>
</feature>
<dbReference type="InterPro" id="IPR006555">
    <property type="entry name" value="ATP-dep_Helicase_C"/>
</dbReference>
<comment type="function">
    <text evidence="11">DNA-dependent ATPase and 5'-3' DNA helicase. Unwinds D-loops, R-loops, forked DNA and G-quadruplex DNA.</text>
</comment>
<protein>
    <recommendedName>
        <fullName evidence="11">ATP-dependent DNA helicase DinG</fullName>
        <ecNumber evidence="11">5.6.2.3</ecNumber>
    </recommendedName>
    <alternativeName>
        <fullName evidence="11">DNA 5'-3' helicase DinG</fullName>
    </alternativeName>
</protein>
<name>Q1MXU1_9GAMM</name>
<keyword evidence="9 11" id="KW-0238">DNA-binding</keyword>
<keyword evidence="10 11" id="KW-0413">Isomerase</keyword>
<evidence type="ECO:0000259" key="12">
    <source>
        <dbReference type="PROSITE" id="PS51193"/>
    </source>
</evidence>
<evidence type="ECO:0000256" key="10">
    <source>
        <dbReference type="ARBA" id="ARBA00023235"/>
    </source>
</evidence>
<comment type="cofactor">
    <cofactor evidence="11">
        <name>[4Fe-4S] cluster</name>
        <dbReference type="ChEBI" id="CHEBI:49883"/>
    </cofactor>
    <text evidence="11">Binds 1 [4Fe-4S] cluster.</text>
</comment>
<dbReference type="SMART" id="SM00488">
    <property type="entry name" value="DEXDc2"/>
    <property type="match status" value="1"/>
</dbReference>
<keyword evidence="8 11" id="KW-0411">Iron-sulfur</keyword>
<dbReference type="GO" id="GO:0051539">
    <property type="term" value="F:4 iron, 4 sulfur cluster binding"/>
    <property type="evidence" value="ECO:0007669"/>
    <property type="project" value="UniProtKB-UniRule"/>
</dbReference>
<evidence type="ECO:0000256" key="8">
    <source>
        <dbReference type="ARBA" id="ARBA00023014"/>
    </source>
</evidence>
<feature type="domain" description="Helicase ATP-binding" evidence="12">
    <location>
        <begin position="15"/>
        <end position="325"/>
    </location>
</feature>
<dbReference type="GO" id="GO:0033677">
    <property type="term" value="F:DNA/RNA helicase activity"/>
    <property type="evidence" value="ECO:0007669"/>
    <property type="project" value="TreeGrafter"/>
</dbReference>
<dbReference type="HAMAP" id="MF_02205">
    <property type="entry name" value="DinG_proteobact"/>
    <property type="match status" value="1"/>
</dbReference>
<evidence type="ECO:0000256" key="9">
    <source>
        <dbReference type="ARBA" id="ARBA00023125"/>
    </source>
</evidence>
<dbReference type="InterPro" id="IPR039000">
    <property type="entry name" value="DinG_proteobact"/>
</dbReference>
<dbReference type="InterPro" id="IPR010614">
    <property type="entry name" value="RAD3-like_helicase_DEAD"/>
</dbReference>
<dbReference type="PANTHER" id="PTHR11472">
    <property type="entry name" value="DNA REPAIR DEAD HELICASE RAD3/XP-D SUBFAMILY MEMBER"/>
    <property type="match status" value="1"/>
</dbReference>
<dbReference type="InterPro" id="IPR027417">
    <property type="entry name" value="P-loop_NTPase"/>
</dbReference>
<dbReference type="EMBL" id="AAQH01000033">
    <property type="protein sequence ID" value="EAT10796.1"/>
    <property type="molecule type" value="Genomic_DNA"/>
</dbReference>
<organism evidence="13 14">
    <name type="scientific">Bermanella marisrubri</name>
    <dbReference type="NCBI Taxonomy" id="207949"/>
    <lineage>
        <taxon>Bacteria</taxon>
        <taxon>Pseudomonadati</taxon>
        <taxon>Pseudomonadota</taxon>
        <taxon>Gammaproteobacteria</taxon>
        <taxon>Oceanospirillales</taxon>
        <taxon>Oceanospirillaceae</taxon>
        <taxon>Bermanella</taxon>
    </lineage>
</organism>
<dbReference type="GO" id="GO:0043139">
    <property type="term" value="F:5'-3' DNA helicase activity"/>
    <property type="evidence" value="ECO:0007669"/>
    <property type="project" value="UniProtKB-UniRule"/>
</dbReference>
<comment type="catalytic activity">
    <reaction evidence="11">
        <text>ATP + H2O = ADP + phosphate + H(+)</text>
        <dbReference type="Rhea" id="RHEA:13065"/>
        <dbReference type="ChEBI" id="CHEBI:15377"/>
        <dbReference type="ChEBI" id="CHEBI:15378"/>
        <dbReference type="ChEBI" id="CHEBI:30616"/>
        <dbReference type="ChEBI" id="CHEBI:43474"/>
        <dbReference type="ChEBI" id="CHEBI:456216"/>
        <dbReference type="EC" id="5.6.2.3"/>
    </reaction>
</comment>
<dbReference type="GO" id="GO:0016887">
    <property type="term" value="F:ATP hydrolysis activity"/>
    <property type="evidence" value="ECO:0007669"/>
    <property type="project" value="RHEA"/>
</dbReference>
<dbReference type="GO" id="GO:0005524">
    <property type="term" value="F:ATP binding"/>
    <property type="evidence" value="ECO:0007669"/>
    <property type="project" value="UniProtKB-UniRule"/>
</dbReference>
<keyword evidence="7 11" id="KW-0408">Iron</keyword>
<dbReference type="GO" id="GO:0003677">
    <property type="term" value="F:DNA binding"/>
    <property type="evidence" value="ECO:0007669"/>
    <property type="project" value="UniProtKB-UniRule"/>
</dbReference>
<reference evidence="13 14" key="1">
    <citation type="submission" date="2006-03" db="EMBL/GenBank/DDBJ databases">
        <authorList>
            <person name="Pinhassi J."/>
            <person name="Pedros-Alio C."/>
            <person name="Ferriera S."/>
            <person name="Johnson J."/>
            <person name="Kravitz S."/>
            <person name="Halpern A."/>
            <person name="Remington K."/>
            <person name="Beeson K."/>
            <person name="Tran B."/>
            <person name="Rogers Y.-H."/>
            <person name="Friedman R."/>
            <person name="Venter J.C."/>
        </authorList>
    </citation>
    <scope>NUCLEOTIDE SEQUENCE [LARGE SCALE GENOMIC DNA]</scope>
    <source>
        <strain evidence="13 14">RED65</strain>
    </source>
</reference>
<keyword evidence="2 11" id="KW-0479">Metal-binding</keyword>
<accession>Q1MXU1</accession>
<evidence type="ECO:0000256" key="11">
    <source>
        <dbReference type="HAMAP-Rule" id="MF_02205"/>
    </source>
</evidence>
<dbReference type="Gene3D" id="3.40.50.300">
    <property type="entry name" value="P-loop containing nucleotide triphosphate hydrolases"/>
    <property type="match status" value="2"/>
</dbReference>
<comment type="similarity">
    <text evidence="11">Belongs to the helicase family. DinG subfamily. Type 1 sub-subfamily.</text>
</comment>
<dbReference type="SUPFAM" id="SSF52540">
    <property type="entry name" value="P-loop containing nucleoside triphosphate hydrolases"/>
    <property type="match status" value="1"/>
</dbReference>
<dbReference type="Proteomes" id="UP000004263">
    <property type="component" value="Unassembled WGS sequence"/>
</dbReference>
<sequence length="707" mass="79384">MLSSHAKETIQRAYSQFLEARSLKPRYGQKQMIAAIAKTLGGIQSDDEGKRVNDKQVCVVEAGTGTGKTLAYLLSTIPLAEDLNKKIIVSTATVALQEQLISKDLPDVAKYSGLEFRYALAKGRGRYLCVHKLDQELKDQRMQDASMDMFGGADATDDQKGLFQKFLDEFLTGRWDGDRDNWPETIEYEDWSMVTATHRECSNRRCPHFNACPFFTARKSLEDAEVIVANHDLVMADISLGGGAILPEPAQSIYVFDEGHHLPDKAISHFAGQVKLNQEENLLKQISKAVDTLGKQCGTPMGLLQIVTQFPEKIGEIHSQLGFARHIILDYLGDQAEVEGISTHRFRMGVVPDALIELAGELNKTHNSLYQYIDKIVEALKASLNKDDGEYRQADAERWFPIMGMLLARLEMAGLLWLSFAQQDHEDNVPTARWLQRLITEYEDDIALYSSPILAAELLAKNLWSRCYGAVVTSATLTALGRFDRLRMKAGIAKDNYFERIQSPFDYPNLGEILVPNDAVEPGHGDDYTQQVSDLLESHLDENESTLVLFTSRRLMNDVKFQLPFDVSDHVITQDEFSKQEVLKQHRDKIEAGLPSYLFGLASFAEGIDLPGDLLQHVIIVRLPFSVPDDPVDATLAEWLESKGRNPFMEISVPDASVRLIQAVGRLIRTEQDTGRITVLDKRLVSKRYGSLLLDGLPPFRRNLLAR</sequence>
<dbReference type="GO" id="GO:0046872">
    <property type="term" value="F:metal ion binding"/>
    <property type="evidence" value="ECO:0007669"/>
    <property type="project" value="UniProtKB-KW"/>
</dbReference>
<evidence type="ECO:0000256" key="2">
    <source>
        <dbReference type="ARBA" id="ARBA00022723"/>
    </source>
</evidence>
<dbReference type="OrthoDB" id="9805194at2"/>
<keyword evidence="3 11" id="KW-0547">Nucleotide-binding</keyword>
<dbReference type="InterPro" id="IPR006554">
    <property type="entry name" value="Helicase-like_DEXD_c2"/>
</dbReference>
<dbReference type="NCBIfam" id="NF008729">
    <property type="entry name" value="PRK11747.1"/>
    <property type="match status" value="1"/>
</dbReference>
<dbReference type="PROSITE" id="PS51193">
    <property type="entry name" value="HELICASE_ATP_BIND_2"/>
    <property type="match status" value="1"/>
</dbReference>
<feature type="binding site" evidence="11">
    <location>
        <position position="206"/>
    </location>
    <ligand>
        <name>[4Fe-4S] cluster</name>
        <dbReference type="ChEBI" id="CHEBI:49883"/>
    </ligand>
</feature>
<dbReference type="EC" id="5.6.2.3" evidence="11"/>
<dbReference type="AlphaFoldDB" id="Q1MXU1"/>
<dbReference type="GO" id="GO:0009432">
    <property type="term" value="P:SOS response"/>
    <property type="evidence" value="ECO:0007669"/>
    <property type="project" value="TreeGrafter"/>
</dbReference>
<dbReference type="Pfam" id="PF06733">
    <property type="entry name" value="DEAD_2"/>
    <property type="match status" value="1"/>
</dbReference>
<dbReference type="RefSeq" id="WP_007016876.1">
    <property type="nucleotide sequence ID" value="NZ_CH724113.1"/>
</dbReference>
<dbReference type="STRING" id="207949.RED65_08694"/>
<evidence type="ECO:0000313" key="14">
    <source>
        <dbReference type="Proteomes" id="UP000004263"/>
    </source>
</evidence>
<evidence type="ECO:0000313" key="13">
    <source>
        <dbReference type="EMBL" id="EAT10796.1"/>
    </source>
</evidence>
<keyword evidence="14" id="KW-1185">Reference proteome</keyword>
<dbReference type="Pfam" id="PF13307">
    <property type="entry name" value="Helicase_C_2"/>
    <property type="match status" value="1"/>
</dbReference>
<feature type="binding site" evidence="11">
    <location>
        <position position="212"/>
    </location>
    <ligand>
        <name>[4Fe-4S] cluster</name>
        <dbReference type="ChEBI" id="CHEBI:49883"/>
    </ligand>
</feature>
<dbReference type="PANTHER" id="PTHR11472:SF59">
    <property type="entry name" value="ATP-DEPENDENT DNA HELICASE DING"/>
    <property type="match status" value="1"/>
</dbReference>
<dbReference type="InterPro" id="IPR014013">
    <property type="entry name" value="Helic_SF1/SF2_ATP-bd_DinG/Rad3"/>
</dbReference>
<gene>
    <name evidence="11" type="primary">dinG</name>
    <name evidence="13" type="ORF">RED65_08694</name>
</gene>